<dbReference type="RefSeq" id="WP_074462472.1">
    <property type="nucleotide sequence ID" value="NZ_FMUR01000010.1"/>
</dbReference>
<dbReference type="Proteomes" id="UP000183047">
    <property type="component" value="Unassembled WGS sequence"/>
</dbReference>
<organism evidence="1 2">
    <name type="scientific">Butyrivibrio hungatei</name>
    <dbReference type="NCBI Taxonomy" id="185008"/>
    <lineage>
        <taxon>Bacteria</taxon>
        <taxon>Bacillati</taxon>
        <taxon>Bacillota</taxon>
        <taxon>Clostridia</taxon>
        <taxon>Lachnospirales</taxon>
        <taxon>Lachnospiraceae</taxon>
        <taxon>Butyrivibrio</taxon>
    </lineage>
</organism>
<evidence type="ECO:0000313" key="2">
    <source>
        <dbReference type="Proteomes" id="UP000183047"/>
    </source>
</evidence>
<sequence length="186" mass="21610">MESEAISIDKYLDSDVSQRFEFLYENYSVLKAIIKDYREDIINDVIDMKSYNRRAANGELGVRVQVSMGTSNPTMNKAINNITIAKAVDEGYLDEDFFEDTDDPEALVKRVTIYHRVSIDYLSFQSKMETLKPKDQKILREYLSGTKTFRDFSEEMGIDYQSAVKKIGRIKHKLIERVEPRLRRGA</sequence>
<dbReference type="AlphaFoldDB" id="A0A1G5EB52"/>
<name>A0A1G5EB52_9FIRM</name>
<reference evidence="2" key="1">
    <citation type="submission" date="2016-10" db="EMBL/GenBank/DDBJ databases">
        <authorList>
            <person name="Varghese N."/>
            <person name="Submissions S."/>
        </authorList>
    </citation>
    <scope>NUCLEOTIDE SEQUENCE [LARGE SCALE GENOMIC DNA]</scope>
    <source>
        <strain evidence="2">XBD2006</strain>
    </source>
</reference>
<gene>
    <name evidence="1" type="ORF">SAMN02910451_01894</name>
</gene>
<dbReference type="EMBL" id="FMUR01000010">
    <property type="protein sequence ID" value="SCY24219.1"/>
    <property type="molecule type" value="Genomic_DNA"/>
</dbReference>
<evidence type="ECO:0000313" key="1">
    <source>
        <dbReference type="EMBL" id="SCY24219.1"/>
    </source>
</evidence>
<proteinExistence type="predicted"/>
<dbReference type="OrthoDB" id="2003174at2"/>
<protein>
    <submittedName>
        <fullName evidence="1">Uncharacterized protein</fullName>
    </submittedName>
</protein>
<accession>A0A1G5EB52</accession>
<keyword evidence="2" id="KW-1185">Reference proteome</keyword>